<keyword evidence="3 4" id="KW-0480">Metal-thiolate cluster</keyword>
<evidence type="ECO:0000256" key="2">
    <source>
        <dbReference type="ARBA" id="ARBA00022723"/>
    </source>
</evidence>
<comment type="similarity">
    <text evidence="1 4">Belongs to the metallothionein superfamily. Type 15 family.</text>
</comment>
<comment type="function">
    <text evidence="4">Metallothioneins have a high content of cysteine residues that bind various heavy metals.</text>
</comment>
<evidence type="ECO:0000256" key="1">
    <source>
        <dbReference type="ARBA" id="ARBA00005802"/>
    </source>
</evidence>
<comment type="caution">
    <text evidence="6">The sequence shown here is derived from an EMBL/GenBank/DDBJ whole genome shotgun (WGS) entry which is preliminary data.</text>
</comment>
<sequence>MALDPLGSRQVDGDPSPRLSYKLDGSSQPKKSFISECLQSSSDHFSVRITNALLLPTSLRLKMSCCGGNCGCGSGCKCGTGCGGCKMYPDLTYTEQTTTETLVMGVGPEKSSFEGASEMEYGAENGCKCGSNCTCDPCTWYGRHLSTNIDVRVLNAIHIDVVTIQGQKIPRWREALDGATTMRLEISSFK</sequence>
<evidence type="ECO:0000313" key="7">
    <source>
        <dbReference type="Proteomes" id="UP000197138"/>
    </source>
</evidence>
<proteinExistence type="inferred from homology"/>
<evidence type="ECO:0000256" key="4">
    <source>
        <dbReference type="RuleBase" id="RU369052"/>
    </source>
</evidence>
<evidence type="ECO:0000313" key="6">
    <source>
        <dbReference type="EMBL" id="OWM82310.1"/>
    </source>
</evidence>
<reference evidence="7" key="1">
    <citation type="journal article" date="2017" name="Plant J.">
        <title>The pomegranate (Punica granatum L.) genome and the genomics of punicalagin biosynthesis.</title>
        <authorList>
            <person name="Qin G."/>
            <person name="Xu C."/>
            <person name="Ming R."/>
            <person name="Tang H."/>
            <person name="Guyot R."/>
            <person name="Kramer E.M."/>
            <person name="Hu Y."/>
            <person name="Yi X."/>
            <person name="Qi Y."/>
            <person name="Xu X."/>
            <person name="Gao Z."/>
            <person name="Pan H."/>
            <person name="Jian J."/>
            <person name="Tian Y."/>
            <person name="Yue Z."/>
            <person name="Xu Y."/>
        </authorList>
    </citation>
    <scope>NUCLEOTIDE SEQUENCE [LARGE SCALE GENOMIC DNA]</scope>
    <source>
        <strain evidence="7">cv. Dabenzi</strain>
    </source>
</reference>
<dbReference type="PANTHER" id="PTHR33543:SF33">
    <property type="entry name" value="METALLOTHIONEIN-LIKE PROTEIN 2B"/>
    <property type="match status" value="1"/>
</dbReference>
<gene>
    <name evidence="6" type="ORF">CDL15_Pgr001884</name>
</gene>
<dbReference type="GO" id="GO:0046872">
    <property type="term" value="F:metal ion binding"/>
    <property type="evidence" value="ECO:0007669"/>
    <property type="project" value="UniProtKB-UniRule"/>
</dbReference>
<protein>
    <recommendedName>
        <fullName evidence="4">Metallothionein-like protein</fullName>
    </recommendedName>
</protein>
<organism evidence="6 7">
    <name type="scientific">Punica granatum</name>
    <name type="common">Pomegranate</name>
    <dbReference type="NCBI Taxonomy" id="22663"/>
    <lineage>
        <taxon>Eukaryota</taxon>
        <taxon>Viridiplantae</taxon>
        <taxon>Streptophyta</taxon>
        <taxon>Embryophyta</taxon>
        <taxon>Tracheophyta</taxon>
        <taxon>Spermatophyta</taxon>
        <taxon>Magnoliopsida</taxon>
        <taxon>eudicotyledons</taxon>
        <taxon>Gunneridae</taxon>
        <taxon>Pentapetalae</taxon>
        <taxon>rosids</taxon>
        <taxon>malvids</taxon>
        <taxon>Myrtales</taxon>
        <taxon>Lythraceae</taxon>
        <taxon>Punica</taxon>
    </lineage>
</organism>
<accession>A0A218XC61</accession>
<dbReference type="EMBL" id="MTKT01002011">
    <property type="protein sequence ID" value="OWM82310.1"/>
    <property type="molecule type" value="Genomic_DNA"/>
</dbReference>
<evidence type="ECO:0000256" key="5">
    <source>
        <dbReference type="SAM" id="MobiDB-lite"/>
    </source>
</evidence>
<dbReference type="Pfam" id="PF01439">
    <property type="entry name" value="Metallothio_2"/>
    <property type="match status" value="1"/>
</dbReference>
<dbReference type="PANTHER" id="PTHR33543">
    <property type="entry name" value="METALLOTHIONEIN-LIKE PROTEIN 2A"/>
    <property type="match status" value="1"/>
</dbReference>
<name>A0A218XC61_PUNGR</name>
<feature type="region of interest" description="Disordered" evidence="5">
    <location>
        <begin position="1"/>
        <end position="29"/>
    </location>
</feature>
<evidence type="ECO:0000256" key="3">
    <source>
        <dbReference type="ARBA" id="ARBA00022851"/>
    </source>
</evidence>
<dbReference type="AlphaFoldDB" id="A0A218XC61"/>
<dbReference type="Proteomes" id="UP000197138">
    <property type="component" value="Unassembled WGS sequence"/>
</dbReference>
<dbReference type="InterPro" id="IPR000347">
    <property type="entry name" value="Metalthion_15p"/>
</dbReference>
<keyword evidence="2 4" id="KW-0479">Metal-binding</keyword>